<dbReference type="EMBL" id="MHQY01000005">
    <property type="protein sequence ID" value="OHA14637.1"/>
    <property type="molecule type" value="Genomic_DNA"/>
</dbReference>
<dbReference type="Gene3D" id="2.60.40.790">
    <property type="match status" value="1"/>
</dbReference>
<evidence type="ECO:0000313" key="6">
    <source>
        <dbReference type="Proteomes" id="UP000177171"/>
    </source>
</evidence>
<feature type="region of interest" description="Disordered" evidence="3">
    <location>
        <begin position="16"/>
        <end position="122"/>
    </location>
</feature>
<comment type="similarity">
    <text evidence="1 2">Belongs to the small heat shock protein (HSP20) family.</text>
</comment>
<feature type="compositionally biased region" description="Acidic residues" evidence="3">
    <location>
        <begin position="21"/>
        <end position="36"/>
    </location>
</feature>
<evidence type="ECO:0000256" key="2">
    <source>
        <dbReference type="RuleBase" id="RU003616"/>
    </source>
</evidence>
<evidence type="ECO:0000259" key="4">
    <source>
        <dbReference type="PROSITE" id="PS01031"/>
    </source>
</evidence>
<dbReference type="PANTHER" id="PTHR11527">
    <property type="entry name" value="HEAT-SHOCK PROTEIN 20 FAMILY MEMBER"/>
    <property type="match status" value="1"/>
</dbReference>
<reference evidence="5 6" key="1">
    <citation type="journal article" date="2016" name="Nat. Commun.">
        <title>Thousands of microbial genomes shed light on interconnected biogeochemical processes in an aquifer system.</title>
        <authorList>
            <person name="Anantharaman K."/>
            <person name="Brown C.T."/>
            <person name="Hug L.A."/>
            <person name="Sharon I."/>
            <person name="Castelle C.J."/>
            <person name="Probst A.J."/>
            <person name="Thomas B.C."/>
            <person name="Singh A."/>
            <person name="Wilkins M.J."/>
            <person name="Karaoz U."/>
            <person name="Brodie E.L."/>
            <person name="Williams K.H."/>
            <person name="Hubbard S.S."/>
            <person name="Banfield J.F."/>
        </authorList>
    </citation>
    <scope>NUCLEOTIDE SEQUENCE [LARGE SCALE GENOMIC DNA]</scope>
</reference>
<evidence type="ECO:0000313" key="5">
    <source>
        <dbReference type="EMBL" id="OHA14637.1"/>
    </source>
</evidence>
<feature type="compositionally biased region" description="Basic and acidic residues" evidence="3">
    <location>
        <begin position="81"/>
        <end position="92"/>
    </location>
</feature>
<proteinExistence type="inferred from homology"/>
<evidence type="ECO:0000256" key="3">
    <source>
        <dbReference type="SAM" id="MobiDB-lite"/>
    </source>
</evidence>
<dbReference type="CDD" id="cd06464">
    <property type="entry name" value="ACD_sHsps-like"/>
    <property type="match status" value="1"/>
</dbReference>
<dbReference type="InterPro" id="IPR002068">
    <property type="entry name" value="A-crystallin/Hsp20_dom"/>
</dbReference>
<feature type="domain" description="SHSP" evidence="4">
    <location>
        <begin position="119"/>
        <end position="231"/>
    </location>
</feature>
<dbReference type="Proteomes" id="UP000177171">
    <property type="component" value="Unassembled WGS sequence"/>
</dbReference>
<sequence>MAKDARSFFERLTGSVKIEDTEPEEQAVEISDEPEINEVKSFKQEPGRLPKKKIAKEPALEPEEAEESPAKISFFSKTANKIKERAFEKEQESASVKLPESKAEKKDNLSSPENAAEEPAEVEGQLTVDIYDDGEKIVIQSTVAGVKPEDLDVSITNDMVTIKGRRRKQEEIKDDSYYYRELYWGSFSRSVILPEEIEVEKAEAALKNGLLTVKLPKKNKHIIQKIKVKME</sequence>
<feature type="compositionally biased region" description="Basic and acidic residues" evidence="3">
    <location>
        <begin position="99"/>
        <end position="108"/>
    </location>
</feature>
<name>A0A1G2LSQ1_9BACT</name>
<dbReference type="AlphaFoldDB" id="A0A1G2LSQ1"/>
<dbReference type="Pfam" id="PF00011">
    <property type="entry name" value="HSP20"/>
    <property type="match status" value="1"/>
</dbReference>
<accession>A0A1G2LSQ1</accession>
<comment type="caution">
    <text evidence="5">The sequence shown here is derived from an EMBL/GenBank/DDBJ whole genome shotgun (WGS) entry which is preliminary data.</text>
</comment>
<dbReference type="InterPro" id="IPR008978">
    <property type="entry name" value="HSP20-like_chaperone"/>
</dbReference>
<dbReference type="SUPFAM" id="SSF49764">
    <property type="entry name" value="HSP20-like chaperones"/>
    <property type="match status" value="1"/>
</dbReference>
<evidence type="ECO:0000256" key="1">
    <source>
        <dbReference type="PROSITE-ProRule" id="PRU00285"/>
    </source>
</evidence>
<dbReference type="PROSITE" id="PS01031">
    <property type="entry name" value="SHSP"/>
    <property type="match status" value="1"/>
</dbReference>
<feature type="compositionally biased region" description="Basic and acidic residues" evidence="3">
    <location>
        <begin position="37"/>
        <end position="48"/>
    </location>
</feature>
<gene>
    <name evidence="5" type="ORF">A3G49_05645</name>
</gene>
<protein>
    <recommendedName>
        <fullName evidence="4">SHSP domain-containing protein</fullName>
    </recommendedName>
</protein>
<organism evidence="5 6">
    <name type="scientific">Candidatus Sungbacteria bacterium RIFCSPLOWO2_12_FULL_41_11</name>
    <dbReference type="NCBI Taxonomy" id="1802286"/>
    <lineage>
        <taxon>Bacteria</taxon>
        <taxon>Candidatus Sungiibacteriota</taxon>
    </lineage>
</organism>
<dbReference type="InterPro" id="IPR031107">
    <property type="entry name" value="Small_HSP"/>
</dbReference>